<name>A0A286U1I7_9BACT</name>
<dbReference type="Proteomes" id="UP000218542">
    <property type="component" value="Unassembled WGS sequence"/>
</dbReference>
<dbReference type="GO" id="GO:0016740">
    <property type="term" value="F:transferase activity"/>
    <property type="evidence" value="ECO:0007669"/>
    <property type="project" value="UniProtKB-KW"/>
</dbReference>
<reference evidence="2 3" key="1">
    <citation type="journal article" date="2017" name="Environ. Microbiol. Rep.">
        <title>Genetic diversity of marine anaerobic ammonium-oxidizing bacteria as revealed by genomic and proteomic analyses of 'Candidatus Scalindua japonica'.</title>
        <authorList>
            <person name="Oshiki M."/>
            <person name="Mizuto K."/>
            <person name="Kimura Z."/>
            <person name="Kindaichi T."/>
            <person name="Satoh H."/>
            <person name="Okabe S."/>
        </authorList>
    </citation>
    <scope>NUCLEOTIDE SEQUENCE [LARGE SCALE GENOMIC DNA]</scope>
    <source>
        <strain evidence="3">husup-a2</strain>
    </source>
</reference>
<evidence type="ECO:0000256" key="1">
    <source>
        <dbReference type="SAM" id="MobiDB-lite"/>
    </source>
</evidence>
<keyword evidence="2" id="KW-0808">Transferase</keyword>
<feature type="region of interest" description="Disordered" evidence="1">
    <location>
        <begin position="28"/>
        <end position="50"/>
    </location>
</feature>
<accession>A0A286U1I7</accession>
<comment type="caution">
    <text evidence="2">The sequence shown here is derived from an EMBL/GenBank/DDBJ whole genome shotgun (WGS) entry which is preliminary data.</text>
</comment>
<dbReference type="EMBL" id="BAOS01000028">
    <property type="protein sequence ID" value="GAX61931.1"/>
    <property type="molecule type" value="Genomic_DNA"/>
</dbReference>
<dbReference type="AlphaFoldDB" id="A0A286U1I7"/>
<keyword evidence="3" id="KW-1185">Reference proteome</keyword>
<evidence type="ECO:0000313" key="3">
    <source>
        <dbReference type="Proteomes" id="UP000218542"/>
    </source>
</evidence>
<organism evidence="2 3">
    <name type="scientific">Candidatus Scalindua japonica</name>
    <dbReference type="NCBI Taxonomy" id="1284222"/>
    <lineage>
        <taxon>Bacteria</taxon>
        <taxon>Pseudomonadati</taxon>
        <taxon>Planctomycetota</taxon>
        <taxon>Candidatus Brocadiia</taxon>
        <taxon>Candidatus Brocadiales</taxon>
        <taxon>Candidatus Scalinduaceae</taxon>
        <taxon>Candidatus Scalindua</taxon>
    </lineage>
</organism>
<protein>
    <submittedName>
        <fullName evidence="2">Histone acetyltransferase HPA2 and related acetyltransferases</fullName>
    </submittedName>
</protein>
<sequence length="50" mass="5901">MKDYWQIACPKDRSGGYELALKEKRFTAPRTKGAEDKEARKTQREDVREI</sequence>
<dbReference type="RefSeq" id="WP_162532351.1">
    <property type="nucleotide sequence ID" value="NZ_BAOS01000028.1"/>
</dbReference>
<evidence type="ECO:0000313" key="2">
    <source>
        <dbReference type="EMBL" id="GAX61931.1"/>
    </source>
</evidence>
<proteinExistence type="predicted"/>
<gene>
    <name evidence="2" type="ORF">SCALIN_C28_0133</name>
</gene>